<proteinExistence type="predicted"/>
<evidence type="ECO:0000256" key="1">
    <source>
        <dbReference type="SAM" id="SignalP"/>
    </source>
</evidence>
<evidence type="ECO:0000313" key="2">
    <source>
        <dbReference type="EMBL" id="CAH2060620.1"/>
    </source>
</evidence>
<protein>
    <recommendedName>
        <fullName evidence="4">Secreted protein</fullName>
    </recommendedName>
</protein>
<sequence length="122" mass="12856">MLLAPPLPLAWLNPTPLLWLIFARAHPFFYLRVCCTKTPLCGGGGGRGQGASPSGQSKEEEIWINKEIARCPMEAAASTHTGIAAACGRPANAHRGRGGKISRACGCAVCGRGEKLAVRETD</sequence>
<feature type="chain" id="PRO_5046059054" description="Secreted protein" evidence="1">
    <location>
        <begin position="26"/>
        <end position="122"/>
    </location>
</feature>
<name>A0ABN8IMU0_9NEOP</name>
<keyword evidence="1" id="KW-0732">Signal</keyword>
<keyword evidence="3" id="KW-1185">Reference proteome</keyword>
<gene>
    <name evidence="2" type="ORF">IPOD504_LOCUS11118</name>
</gene>
<feature type="signal peptide" evidence="1">
    <location>
        <begin position="1"/>
        <end position="25"/>
    </location>
</feature>
<evidence type="ECO:0008006" key="4">
    <source>
        <dbReference type="Google" id="ProtNLM"/>
    </source>
</evidence>
<feature type="non-terminal residue" evidence="2">
    <location>
        <position position="1"/>
    </location>
</feature>
<reference evidence="2" key="1">
    <citation type="submission" date="2022-03" db="EMBL/GenBank/DDBJ databases">
        <authorList>
            <person name="Martin H S."/>
        </authorList>
    </citation>
    <scope>NUCLEOTIDE SEQUENCE</scope>
</reference>
<evidence type="ECO:0000313" key="3">
    <source>
        <dbReference type="Proteomes" id="UP000837857"/>
    </source>
</evidence>
<dbReference type="EMBL" id="OW152839">
    <property type="protein sequence ID" value="CAH2060620.1"/>
    <property type="molecule type" value="Genomic_DNA"/>
</dbReference>
<dbReference type="Proteomes" id="UP000837857">
    <property type="component" value="Chromosome 27"/>
</dbReference>
<accession>A0ABN8IMU0</accession>
<organism evidence="2 3">
    <name type="scientific">Iphiclides podalirius</name>
    <name type="common">scarce swallowtail</name>
    <dbReference type="NCBI Taxonomy" id="110791"/>
    <lineage>
        <taxon>Eukaryota</taxon>
        <taxon>Metazoa</taxon>
        <taxon>Ecdysozoa</taxon>
        <taxon>Arthropoda</taxon>
        <taxon>Hexapoda</taxon>
        <taxon>Insecta</taxon>
        <taxon>Pterygota</taxon>
        <taxon>Neoptera</taxon>
        <taxon>Endopterygota</taxon>
        <taxon>Lepidoptera</taxon>
        <taxon>Glossata</taxon>
        <taxon>Ditrysia</taxon>
        <taxon>Papilionoidea</taxon>
        <taxon>Papilionidae</taxon>
        <taxon>Papilioninae</taxon>
        <taxon>Iphiclides</taxon>
    </lineage>
</organism>